<gene>
    <name evidence="1" type="ORF">Rcae01_06622</name>
</gene>
<accession>A0ABP9W153</accession>
<sequence>MKDTLESIERLYRNEIPRALGKLPDSPVLYGAFIPYSAWENDPESAAENGLAIFLLEQPRLQRLRESSSDPNEVSRQAYGWGEFMGGPETSIESTDLHSALLHWYQYQGEQDESVDLLDDIGGAIARACLDLNSKGWNGNRFTDDFVVFTDCWGDEEHNVDLRACVTDQWIAAKRGDGMLAWLAK</sequence>
<organism evidence="1 2">
    <name type="scientific">Novipirellula caenicola</name>
    <dbReference type="NCBI Taxonomy" id="1536901"/>
    <lineage>
        <taxon>Bacteria</taxon>
        <taxon>Pseudomonadati</taxon>
        <taxon>Planctomycetota</taxon>
        <taxon>Planctomycetia</taxon>
        <taxon>Pirellulales</taxon>
        <taxon>Pirellulaceae</taxon>
        <taxon>Novipirellula</taxon>
    </lineage>
</organism>
<dbReference type="RefSeq" id="WP_345689525.1">
    <property type="nucleotide sequence ID" value="NZ_BAABRO010000036.1"/>
</dbReference>
<dbReference type="EMBL" id="BAABRO010000036">
    <property type="protein sequence ID" value="GAA5511109.1"/>
    <property type="molecule type" value="Genomic_DNA"/>
</dbReference>
<name>A0ABP9W153_9BACT</name>
<proteinExistence type="predicted"/>
<evidence type="ECO:0000313" key="2">
    <source>
        <dbReference type="Proteomes" id="UP001416858"/>
    </source>
</evidence>
<dbReference type="Proteomes" id="UP001416858">
    <property type="component" value="Unassembled WGS sequence"/>
</dbReference>
<reference evidence="1 2" key="1">
    <citation type="submission" date="2024-02" db="EMBL/GenBank/DDBJ databases">
        <title>Rhodopirellula caenicola NBRC 110016.</title>
        <authorList>
            <person name="Ichikawa N."/>
            <person name="Katano-Makiyama Y."/>
            <person name="Hidaka K."/>
        </authorList>
    </citation>
    <scope>NUCLEOTIDE SEQUENCE [LARGE SCALE GENOMIC DNA]</scope>
    <source>
        <strain evidence="1 2">NBRC 110016</strain>
    </source>
</reference>
<keyword evidence="2" id="KW-1185">Reference proteome</keyword>
<evidence type="ECO:0000313" key="1">
    <source>
        <dbReference type="EMBL" id="GAA5511109.1"/>
    </source>
</evidence>
<protein>
    <recommendedName>
        <fullName evidence="3">DUF1963 domain-containing protein</fullName>
    </recommendedName>
</protein>
<evidence type="ECO:0008006" key="3">
    <source>
        <dbReference type="Google" id="ProtNLM"/>
    </source>
</evidence>
<comment type="caution">
    <text evidence="1">The sequence shown here is derived from an EMBL/GenBank/DDBJ whole genome shotgun (WGS) entry which is preliminary data.</text>
</comment>